<accession>A0A9K3D7V9</accession>
<protein>
    <submittedName>
        <fullName evidence="2">Uncharacterized protein</fullName>
    </submittedName>
</protein>
<dbReference type="Proteomes" id="UP000265618">
    <property type="component" value="Unassembled WGS sequence"/>
</dbReference>
<name>A0A9K3D7V9_9EUKA</name>
<keyword evidence="3" id="KW-1185">Reference proteome</keyword>
<organism evidence="2 3">
    <name type="scientific">Kipferlia bialata</name>
    <dbReference type="NCBI Taxonomy" id="797122"/>
    <lineage>
        <taxon>Eukaryota</taxon>
        <taxon>Metamonada</taxon>
        <taxon>Carpediemonas-like organisms</taxon>
        <taxon>Kipferlia</taxon>
    </lineage>
</organism>
<sequence length="111" mass="12053">PSGPGGMPTNHFISHAAYVAQMRGMGQGPAKPSLVDKDDSDSDELYGDSDLEGSDMDLGERLRQRHNEDSEASHDLTDNEAMQQLDETLLAEVPSRTQALAEENQLKEVGV</sequence>
<proteinExistence type="predicted"/>
<gene>
    <name evidence="2" type="ORF">KIPB_013444</name>
</gene>
<dbReference type="EMBL" id="BDIP01006388">
    <property type="protein sequence ID" value="GIQ90594.1"/>
    <property type="molecule type" value="Genomic_DNA"/>
</dbReference>
<comment type="caution">
    <text evidence="2">The sequence shown here is derived from an EMBL/GenBank/DDBJ whole genome shotgun (WGS) entry which is preliminary data.</text>
</comment>
<evidence type="ECO:0000313" key="3">
    <source>
        <dbReference type="Proteomes" id="UP000265618"/>
    </source>
</evidence>
<feature type="region of interest" description="Disordered" evidence="1">
    <location>
        <begin position="23"/>
        <end position="78"/>
    </location>
</feature>
<dbReference type="AlphaFoldDB" id="A0A9K3D7V9"/>
<evidence type="ECO:0000313" key="2">
    <source>
        <dbReference type="EMBL" id="GIQ90594.1"/>
    </source>
</evidence>
<reference evidence="2 3" key="1">
    <citation type="journal article" date="2018" name="PLoS ONE">
        <title>The draft genome of Kipferlia bialata reveals reductive genome evolution in fornicate parasites.</title>
        <authorList>
            <person name="Tanifuji G."/>
            <person name="Takabayashi S."/>
            <person name="Kume K."/>
            <person name="Takagi M."/>
            <person name="Nakayama T."/>
            <person name="Kamikawa R."/>
            <person name="Inagaki Y."/>
            <person name="Hashimoto T."/>
        </authorList>
    </citation>
    <scope>NUCLEOTIDE SEQUENCE [LARGE SCALE GENOMIC DNA]</scope>
    <source>
        <strain evidence="2">NY0173</strain>
    </source>
</reference>
<evidence type="ECO:0000256" key="1">
    <source>
        <dbReference type="SAM" id="MobiDB-lite"/>
    </source>
</evidence>
<feature type="compositionally biased region" description="Acidic residues" evidence="1">
    <location>
        <begin position="38"/>
        <end position="57"/>
    </location>
</feature>
<feature type="compositionally biased region" description="Basic and acidic residues" evidence="1">
    <location>
        <begin position="58"/>
        <end position="77"/>
    </location>
</feature>
<feature type="non-terminal residue" evidence="2">
    <location>
        <position position="1"/>
    </location>
</feature>